<evidence type="ECO:0000256" key="6">
    <source>
        <dbReference type="SAM" id="Phobius"/>
    </source>
</evidence>
<accession>A0ABN9PRA6</accession>
<feature type="region of interest" description="Disordered" evidence="5">
    <location>
        <begin position="723"/>
        <end position="764"/>
    </location>
</feature>
<dbReference type="InterPro" id="IPR018490">
    <property type="entry name" value="cNMP-bd_dom_sf"/>
</dbReference>
<protein>
    <recommendedName>
        <fullName evidence="7">Ion transport domain-containing protein</fullName>
    </recommendedName>
</protein>
<dbReference type="PANTHER" id="PTHR10217">
    <property type="entry name" value="VOLTAGE AND LIGAND GATED POTASSIUM CHANNEL"/>
    <property type="match status" value="1"/>
</dbReference>
<evidence type="ECO:0000256" key="4">
    <source>
        <dbReference type="ARBA" id="ARBA00023136"/>
    </source>
</evidence>
<dbReference type="Pfam" id="PF00520">
    <property type="entry name" value="Ion_trans"/>
    <property type="match status" value="1"/>
</dbReference>
<keyword evidence="9" id="KW-1185">Reference proteome</keyword>
<feature type="domain" description="Ion transport" evidence="7">
    <location>
        <begin position="270"/>
        <end position="507"/>
    </location>
</feature>
<reference evidence="8" key="1">
    <citation type="submission" date="2023-10" db="EMBL/GenBank/DDBJ databases">
        <authorList>
            <person name="Chen Y."/>
            <person name="Shah S."/>
            <person name="Dougan E. K."/>
            <person name="Thang M."/>
            <person name="Chan C."/>
        </authorList>
    </citation>
    <scope>NUCLEOTIDE SEQUENCE [LARGE SCALE GENOMIC DNA]</scope>
</reference>
<evidence type="ECO:0000313" key="8">
    <source>
        <dbReference type="EMBL" id="CAK0794889.1"/>
    </source>
</evidence>
<evidence type="ECO:0000256" key="1">
    <source>
        <dbReference type="ARBA" id="ARBA00004141"/>
    </source>
</evidence>
<feature type="compositionally biased region" description="Low complexity" evidence="5">
    <location>
        <begin position="723"/>
        <end position="753"/>
    </location>
</feature>
<feature type="region of interest" description="Disordered" evidence="5">
    <location>
        <begin position="152"/>
        <end position="180"/>
    </location>
</feature>
<evidence type="ECO:0000313" key="9">
    <source>
        <dbReference type="Proteomes" id="UP001189429"/>
    </source>
</evidence>
<name>A0ABN9PRA6_9DINO</name>
<dbReference type="SUPFAM" id="SSF81324">
    <property type="entry name" value="Voltage-gated potassium channels"/>
    <property type="match status" value="1"/>
</dbReference>
<feature type="region of interest" description="Disordered" evidence="5">
    <location>
        <begin position="44"/>
        <end position="123"/>
    </location>
</feature>
<dbReference type="PANTHER" id="PTHR10217:SF435">
    <property type="entry name" value="POTASSIUM VOLTAGE-GATED CHANNEL PROTEIN EAG"/>
    <property type="match status" value="1"/>
</dbReference>
<feature type="compositionally biased region" description="Pro residues" evidence="5">
    <location>
        <begin position="49"/>
        <end position="58"/>
    </location>
</feature>
<evidence type="ECO:0000259" key="7">
    <source>
        <dbReference type="Pfam" id="PF00520"/>
    </source>
</evidence>
<feature type="transmembrane region" description="Helical" evidence="6">
    <location>
        <begin position="482"/>
        <end position="500"/>
    </location>
</feature>
<evidence type="ECO:0000256" key="2">
    <source>
        <dbReference type="ARBA" id="ARBA00022692"/>
    </source>
</evidence>
<comment type="subcellular location">
    <subcellularLocation>
        <location evidence="1">Membrane</location>
        <topology evidence="1">Multi-pass membrane protein</topology>
    </subcellularLocation>
</comment>
<feature type="transmembrane region" description="Helical" evidence="6">
    <location>
        <begin position="308"/>
        <end position="329"/>
    </location>
</feature>
<dbReference type="Proteomes" id="UP001189429">
    <property type="component" value="Unassembled WGS sequence"/>
</dbReference>
<feature type="transmembrane region" description="Helical" evidence="6">
    <location>
        <begin position="269"/>
        <end position="288"/>
    </location>
</feature>
<dbReference type="InterPro" id="IPR005821">
    <property type="entry name" value="Ion_trans_dom"/>
</dbReference>
<organism evidence="8 9">
    <name type="scientific">Prorocentrum cordatum</name>
    <dbReference type="NCBI Taxonomy" id="2364126"/>
    <lineage>
        <taxon>Eukaryota</taxon>
        <taxon>Sar</taxon>
        <taxon>Alveolata</taxon>
        <taxon>Dinophyceae</taxon>
        <taxon>Prorocentrales</taxon>
        <taxon>Prorocentraceae</taxon>
        <taxon>Prorocentrum</taxon>
    </lineage>
</organism>
<comment type="caution">
    <text evidence="8">The sequence shown here is derived from an EMBL/GenBank/DDBJ whole genome shotgun (WGS) entry which is preliminary data.</text>
</comment>
<gene>
    <name evidence="8" type="ORF">PCOR1329_LOCUS4742</name>
</gene>
<evidence type="ECO:0000256" key="5">
    <source>
        <dbReference type="SAM" id="MobiDB-lite"/>
    </source>
</evidence>
<keyword evidence="2 6" id="KW-0812">Transmembrane</keyword>
<dbReference type="Gene3D" id="1.10.287.70">
    <property type="match status" value="1"/>
</dbReference>
<sequence length="887" mass="96077">MASAALAPQPEEGAFFVALRACEEEHMRLKAELAAMHACLAASAGAPADGPPPAPAPAEPQSRAKPAENATPTPTGAPAARVSRARSAPLLTGAPGSAEPRTEAPAPPVLLGREGSSGAPDARARSASYASMLGGSGIVAVTSKSSELETRLATARNTRSRERCGSSGARPPSHKDSLDSGLSSAVYQALPCWRMTGTTASGDHSVVDVLGPPLTRAATKQGRLQRIINLRLGSSTMSLNGVRGSGNTSDSDGAWDKQCVMHPEGAARLLWDTVGALVCFFDLIVLPLQFFDVMWLDDISAVMDWLTAIFWTVDMFLSCITGVYINGILRMQRRQIMCRYATTWMPLDLLVVGIEWGTLRSDDDDNAASMAGVVRGFKFLRFFRFLRLVKVRVIIRNLERRFNSEALLLSLKVLRHIASVMVLNHVLGCIWYALGNSSDDGWVAEYVEGRSVLYRYMTSIHWSISQFHGAMEVAPQTDNERTFAVVVVIFALIVFSWFLSSMTNAMLQLQQVHEAPTKLNRQLLQFLQERRVSGMLASRVKKFVDLRSGSPFVRECDVKLLEIMPANLLMDIHEEVYAAVVSVHRLFSDMYTVFPGTVRQLSHEAMLEKVEQPGNIIFSTGDACGRMLFVEQGKLSYMHGARNAGMLRSNPTRAFRRSILSGTAQHSVTSGWRKLRSGVAEVASDSGEELIGKARWMSEAAIWTTWENCGELTSSGHTSSLPSALLSSSASSASTGRRTTPARSTRATSWSSSTRRKRHPTSGRAALELQRGHLRCAAPAHPESHMLSFRGASLQDCMFLPPPLFPAPFSASASSSVCPALPLPSVAALSLASVHQSTSCPPASATSAKAPDAPIRLEESAHTTERSVPDRLCAHDAAFSARAPMRT</sequence>
<dbReference type="EMBL" id="CAUYUJ010001225">
    <property type="protein sequence ID" value="CAK0794889.1"/>
    <property type="molecule type" value="Genomic_DNA"/>
</dbReference>
<keyword evidence="4 6" id="KW-0472">Membrane</keyword>
<dbReference type="InterPro" id="IPR050818">
    <property type="entry name" value="KCNH_animal-type"/>
</dbReference>
<feature type="compositionally biased region" description="Low complexity" evidence="5">
    <location>
        <begin position="67"/>
        <end position="89"/>
    </location>
</feature>
<proteinExistence type="predicted"/>
<keyword evidence="3 6" id="KW-1133">Transmembrane helix</keyword>
<dbReference type="SUPFAM" id="SSF51206">
    <property type="entry name" value="cAMP-binding domain-like"/>
    <property type="match status" value="1"/>
</dbReference>
<evidence type="ECO:0000256" key="3">
    <source>
        <dbReference type="ARBA" id="ARBA00022989"/>
    </source>
</evidence>